<feature type="domain" description="Pesticidal crystal protein" evidence="5">
    <location>
        <begin position="155"/>
        <end position="252"/>
    </location>
</feature>
<keyword evidence="4" id="KW-0843">Virulence</keyword>
<evidence type="ECO:0000313" key="6">
    <source>
        <dbReference type="EMBL" id="KRG74554.1"/>
    </source>
</evidence>
<keyword evidence="2" id="KW-0800">Toxin</keyword>
<evidence type="ECO:0000256" key="4">
    <source>
        <dbReference type="ARBA" id="ARBA00023026"/>
    </source>
</evidence>
<name>A0A0R0D8I9_9GAMM</name>
<dbReference type="Proteomes" id="UP000051386">
    <property type="component" value="Unassembled WGS sequence"/>
</dbReference>
<evidence type="ECO:0000256" key="2">
    <source>
        <dbReference type="ARBA" id="ARBA00022656"/>
    </source>
</evidence>
<dbReference type="GO" id="GO:0090729">
    <property type="term" value="F:toxin activity"/>
    <property type="evidence" value="ECO:0007669"/>
    <property type="project" value="UniProtKB-KW"/>
</dbReference>
<dbReference type="InterPro" id="IPR005639">
    <property type="entry name" value="Pest_crys_dom_I"/>
</dbReference>
<sequence>MWLQCAGAASAGLLVPATWAQSELLGVPAAGHRQASGLADDAEPWGPIREALLAGLNLLPVVGGFLSYLGALFIPGAGQSAEECWRAYTDRSISEALFALVRADLIGLSNVAELYGNAVKSGDLNAIRAQSIAANSLFVATLPRFTLDREREALLPLYATGASLHLALLRDMVLKADALGFNAAFREQLLSQQKKAIAQYTEYVDREAEAAYARVRSANPKTGSAPLSQLLERRTRLQLCALDQRDTWHAFDAEKYPERSPVILDRELYSRVIGVWDGSELDRNAIPGWKAPTSPLRSVEITLRRVQNIEVGFLDGVRMEYADGEELVAGQLAERSSPYRLAEGEAVVQVSTHWRSIQGLVSMQLRTSRNRQYKVLGRENNFDVIDTCSQASHQLSSIRPIGRGRASAKWSAGACILGFQLVNRTFRPISPSLRARVAPVIAPHLLDWIDERT</sequence>
<proteinExistence type="inferred from homology"/>
<dbReference type="EMBL" id="LDJK01000023">
    <property type="protein sequence ID" value="KRG74554.1"/>
    <property type="molecule type" value="Genomic_DNA"/>
</dbReference>
<comment type="similarity">
    <text evidence="1">Belongs to the delta endotoxin family.</text>
</comment>
<evidence type="ECO:0000256" key="1">
    <source>
        <dbReference type="ARBA" id="ARBA00007819"/>
    </source>
</evidence>
<evidence type="ECO:0000313" key="7">
    <source>
        <dbReference type="Proteomes" id="UP000051386"/>
    </source>
</evidence>
<dbReference type="PATRIC" id="fig|517011.3.peg.1032"/>
<organism evidence="6 7">
    <name type="scientific">Stenotrophomonas chelatiphaga</name>
    <dbReference type="NCBI Taxonomy" id="517011"/>
    <lineage>
        <taxon>Bacteria</taxon>
        <taxon>Pseudomonadati</taxon>
        <taxon>Pseudomonadota</taxon>
        <taxon>Gammaproteobacteria</taxon>
        <taxon>Lysobacterales</taxon>
        <taxon>Lysobacteraceae</taxon>
        <taxon>Stenotrophomonas</taxon>
    </lineage>
</organism>
<dbReference type="Pfam" id="PF03945">
    <property type="entry name" value="Endotoxin_N"/>
    <property type="match status" value="1"/>
</dbReference>
<keyword evidence="7" id="KW-1185">Reference proteome</keyword>
<keyword evidence="3" id="KW-0749">Sporulation</keyword>
<evidence type="ECO:0000256" key="3">
    <source>
        <dbReference type="ARBA" id="ARBA00022969"/>
    </source>
</evidence>
<dbReference type="Gene3D" id="1.20.190.10">
    <property type="entry name" value="Pesticidal crystal protein, N-terminal domain"/>
    <property type="match status" value="1"/>
</dbReference>
<dbReference type="GO" id="GO:0030435">
    <property type="term" value="P:sporulation resulting in formation of a cellular spore"/>
    <property type="evidence" value="ECO:0007669"/>
    <property type="project" value="UniProtKB-KW"/>
</dbReference>
<protein>
    <recommendedName>
        <fullName evidence="5">Pesticidal crystal protein domain-containing protein</fullName>
    </recommendedName>
</protein>
<evidence type="ECO:0000259" key="5">
    <source>
        <dbReference type="Pfam" id="PF03945"/>
    </source>
</evidence>
<comment type="caution">
    <text evidence="6">The sequence shown here is derived from an EMBL/GenBank/DDBJ whole genome shotgun (WGS) entry which is preliminary data.</text>
</comment>
<dbReference type="SUPFAM" id="SSF56849">
    <property type="entry name" value="delta-Endotoxin (insectocide), N-terminal domain"/>
    <property type="match status" value="1"/>
</dbReference>
<dbReference type="AlphaFoldDB" id="A0A0R0D8I9"/>
<dbReference type="InterPro" id="IPR036716">
    <property type="entry name" value="Pest_crys_N_sf"/>
</dbReference>
<accession>A0A0R0D8I9</accession>
<dbReference type="GO" id="GO:0001907">
    <property type="term" value="P:symbiont-mediated killing of host cell"/>
    <property type="evidence" value="ECO:0007669"/>
    <property type="project" value="InterPro"/>
</dbReference>
<gene>
    <name evidence="6" type="ORF">ABB28_07050</name>
</gene>
<reference evidence="6 7" key="1">
    <citation type="submission" date="2015-05" db="EMBL/GenBank/DDBJ databases">
        <title>Genome sequencing and analysis of members of genus Stenotrophomonas.</title>
        <authorList>
            <person name="Patil P.P."/>
            <person name="Midha S."/>
            <person name="Patil P.B."/>
        </authorList>
    </citation>
    <scope>NUCLEOTIDE SEQUENCE [LARGE SCALE GENOMIC DNA]</scope>
    <source>
        <strain evidence="6 7">DSM 21508</strain>
    </source>
</reference>